<dbReference type="InterPro" id="IPR050640">
    <property type="entry name" value="Bact_2-comp_sensor_kinase"/>
</dbReference>
<evidence type="ECO:0000256" key="5">
    <source>
        <dbReference type="ARBA" id="ARBA00022692"/>
    </source>
</evidence>
<dbReference type="InterPro" id="IPR003594">
    <property type="entry name" value="HATPase_dom"/>
</dbReference>
<dbReference type="InterPro" id="IPR010559">
    <property type="entry name" value="Sig_transdc_His_kin_internal"/>
</dbReference>
<feature type="transmembrane region" description="Helical" evidence="13">
    <location>
        <begin position="16"/>
        <end position="40"/>
    </location>
</feature>
<accession>A0A949K047</accession>
<dbReference type="SMART" id="SM00304">
    <property type="entry name" value="HAMP"/>
    <property type="match status" value="1"/>
</dbReference>
<sequence length="582" mass="66207">MKISTIWKQLNLKKKVLLLFLPLNVISILMILVLSISLMVHNGKKEMMQNSMDKLILVCDQADRIVSNVKYNIKAFSTSSALQTAICTSYPDNTYGSYMFSTAMHSSVYNIMDIGSLVYDGYVQTFDGRVFDIKTDEISEPTPEMQKLYEEITAKGGQMIFGPPREKSGQSAFNISKSLIDIDTGVCLGILSFDVKEDLFYESYRNISDENDEMFFITDADGTIVSSQNRALLQTPVPDEAYSLTVDQTKNSKVLSWDQRRSLMLTSPTQSGNFHVFYTMSYYRVYREALSLTLLLSVIGLLVLAITILLSQILAKSLVRPIRQLADYADEAGKGNFGAPVPVKSSDEIGFLADRFQHMSNNIRELTTRIYNEQNQRREYELKLMQAQINPHFLYNCLDNISSLVTDDKKETATSMIFHLGRYYRGILSKGRNLITIREELHMIRDYLEIQLIRTPGLFTYEIEADEDLKELKILKMLLQPLVENTVLHGFAGYREDGHIRIRVTSDSEQIICITVSDDGRGISEETLNSLFVPTAISMPKHFGIQNVQERIRLKYGNSYGLTIHSVPGVETNITMRFPKTY</sequence>
<name>A0A949K047_9FIRM</name>
<dbReference type="SMART" id="SM00387">
    <property type="entry name" value="HATPase_c"/>
    <property type="match status" value="1"/>
</dbReference>
<evidence type="ECO:0000256" key="12">
    <source>
        <dbReference type="SAM" id="Coils"/>
    </source>
</evidence>
<evidence type="ECO:0000256" key="1">
    <source>
        <dbReference type="ARBA" id="ARBA00004651"/>
    </source>
</evidence>
<dbReference type="RefSeq" id="WP_158344113.1">
    <property type="nucleotide sequence ID" value="NZ_JAHQCW010000014.1"/>
</dbReference>
<feature type="coiled-coil region" evidence="12">
    <location>
        <begin position="363"/>
        <end position="390"/>
    </location>
</feature>
<dbReference type="GO" id="GO:0005886">
    <property type="term" value="C:plasma membrane"/>
    <property type="evidence" value="ECO:0007669"/>
    <property type="project" value="UniProtKB-SubCell"/>
</dbReference>
<feature type="domain" description="HAMP" evidence="14">
    <location>
        <begin position="316"/>
        <end position="368"/>
    </location>
</feature>
<proteinExistence type="predicted"/>
<dbReference type="PROSITE" id="PS50885">
    <property type="entry name" value="HAMP"/>
    <property type="match status" value="1"/>
</dbReference>
<evidence type="ECO:0000256" key="4">
    <source>
        <dbReference type="ARBA" id="ARBA00022679"/>
    </source>
</evidence>
<dbReference type="Gene3D" id="6.10.340.10">
    <property type="match status" value="1"/>
</dbReference>
<keyword evidence="7 15" id="KW-0418">Kinase</keyword>
<dbReference type="CDD" id="cd06225">
    <property type="entry name" value="HAMP"/>
    <property type="match status" value="1"/>
</dbReference>
<keyword evidence="2" id="KW-1003">Cell membrane</keyword>
<evidence type="ECO:0000256" key="3">
    <source>
        <dbReference type="ARBA" id="ARBA00022553"/>
    </source>
</evidence>
<dbReference type="PANTHER" id="PTHR34220:SF11">
    <property type="entry name" value="SENSOR PROTEIN KINASE HPTS"/>
    <property type="match status" value="1"/>
</dbReference>
<feature type="transmembrane region" description="Helical" evidence="13">
    <location>
        <begin position="289"/>
        <end position="315"/>
    </location>
</feature>
<keyword evidence="8" id="KW-0067">ATP-binding</keyword>
<evidence type="ECO:0000313" key="16">
    <source>
        <dbReference type="Proteomes" id="UP000712157"/>
    </source>
</evidence>
<evidence type="ECO:0000256" key="7">
    <source>
        <dbReference type="ARBA" id="ARBA00022777"/>
    </source>
</evidence>
<organism evidence="15 16">
    <name type="scientific">Diplocloster agilis</name>
    <dbReference type="NCBI Taxonomy" id="2850323"/>
    <lineage>
        <taxon>Bacteria</taxon>
        <taxon>Bacillati</taxon>
        <taxon>Bacillota</taxon>
        <taxon>Clostridia</taxon>
        <taxon>Lachnospirales</taxon>
        <taxon>Lachnospiraceae</taxon>
        <taxon>Diplocloster</taxon>
    </lineage>
</organism>
<evidence type="ECO:0000313" key="15">
    <source>
        <dbReference type="EMBL" id="MBU9736887.1"/>
    </source>
</evidence>
<keyword evidence="11 13" id="KW-0472">Membrane</keyword>
<dbReference type="Pfam" id="PF06580">
    <property type="entry name" value="His_kinase"/>
    <property type="match status" value="1"/>
</dbReference>
<comment type="subcellular location">
    <subcellularLocation>
        <location evidence="1">Cell membrane</location>
        <topology evidence="1">Multi-pass membrane protein</topology>
    </subcellularLocation>
</comment>
<dbReference type="InterPro" id="IPR003660">
    <property type="entry name" value="HAMP_dom"/>
</dbReference>
<evidence type="ECO:0000256" key="10">
    <source>
        <dbReference type="ARBA" id="ARBA00023012"/>
    </source>
</evidence>
<dbReference type="InterPro" id="IPR036890">
    <property type="entry name" value="HATPase_C_sf"/>
</dbReference>
<dbReference type="AlphaFoldDB" id="A0A949K047"/>
<dbReference type="EMBL" id="JAHQCW010000014">
    <property type="protein sequence ID" value="MBU9736887.1"/>
    <property type="molecule type" value="Genomic_DNA"/>
</dbReference>
<dbReference type="Proteomes" id="UP000712157">
    <property type="component" value="Unassembled WGS sequence"/>
</dbReference>
<keyword evidence="10" id="KW-0902">Two-component regulatory system</keyword>
<keyword evidence="3" id="KW-0597">Phosphoprotein</keyword>
<protein>
    <submittedName>
        <fullName evidence="15">Sensor histidine kinase</fullName>
    </submittedName>
</protein>
<evidence type="ECO:0000256" key="6">
    <source>
        <dbReference type="ARBA" id="ARBA00022741"/>
    </source>
</evidence>
<dbReference type="GO" id="GO:0005524">
    <property type="term" value="F:ATP binding"/>
    <property type="evidence" value="ECO:0007669"/>
    <property type="project" value="UniProtKB-KW"/>
</dbReference>
<evidence type="ECO:0000259" key="14">
    <source>
        <dbReference type="PROSITE" id="PS50885"/>
    </source>
</evidence>
<evidence type="ECO:0000256" key="13">
    <source>
        <dbReference type="SAM" id="Phobius"/>
    </source>
</evidence>
<keyword evidence="16" id="KW-1185">Reference proteome</keyword>
<dbReference type="SUPFAM" id="SSF158472">
    <property type="entry name" value="HAMP domain-like"/>
    <property type="match status" value="1"/>
</dbReference>
<evidence type="ECO:0000256" key="9">
    <source>
        <dbReference type="ARBA" id="ARBA00022989"/>
    </source>
</evidence>
<evidence type="ECO:0000256" key="11">
    <source>
        <dbReference type="ARBA" id="ARBA00023136"/>
    </source>
</evidence>
<keyword evidence="4" id="KW-0808">Transferase</keyword>
<evidence type="ECO:0000256" key="8">
    <source>
        <dbReference type="ARBA" id="ARBA00022840"/>
    </source>
</evidence>
<keyword evidence="5 13" id="KW-0812">Transmembrane</keyword>
<dbReference type="Pfam" id="PF02518">
    <property type="entry name" value="HATPase_c"/>
    <property type="match status" value="1"/>
</dbReference>
<reference evidence="15" key="1">
    <citation type="submission" date="2021-06" db="EMBL/GenBank/DDBJ databases">
        <title>Description of novel taxa of the family Lachnospiraceae.</title>
        <authorList>
            <person name="Chaplin A.V."/>
            <person name="Sokolova S.R."/>
            <person name="Pikina A.P."/>
            <person name="Korzhanova M."/>
            <person name="Belova V."/>
            <person name="Korostin D."/>
            <person name="Efimov B.A."/>
        </authorList>
    </citation>
    <scope>NUCLEOTIDE SEQUENCE</scope>
    <source>
        <strain evidence="15">ASD5720</strain>
    </source>
</reference>
<comment type="caution">
    <text evidence="15">The sequence shown here is derived from an EMBL/GenBank/DDBJ whole genome shotgun (WGS) entry which is preliminary data.</text>
</comment>
<gene>
    <name evidence="15" type="ORF">KTH89_10080</name>
</gene>
<dbReference type="Gene3D" id="3.30.565.10">
    <property type="entry name" value="Histidine kinase-like ATPase, C-terminal domain"/>
    <property type="match status" value="1"/>
</dbReference>
<keyword evidence="6" id="KW-0547">Nucleotide-binding</keyword>
<dbReference type="SUPFAM" id="SSF55874">
    <property type="entry name" value="ATPase domain of HSP90 chaperone/DNA topoisomerase II/histidine kinase"/>
    <property type="match status" value="1"/>
</dbReference>
<dbReference type="PANTHER" id="PTHR34220">
    <property type="entry name" value="SENSOR HISTIDINE KINASE YPDA"/>
    <property type="match status" value="1"/>
</dbReference>
<keyword evidence="12" id="KW-0175">Coiled coil</keyword>
<dbReference type="Pfam" id="PF00672">
    <property type="entry name" value="HAMP"/>
    <property type="match status" value="1"/>
</dbReference>
<dbReference type="GO" id="GO:0000155">
    <property type="term" value="F:phosphorelay sensor kinase activity"/>
    <property type="evidence" value="ECO:0007669"/>
    <property type="project" value="InterPro"/>
</dbReference>
<keyword evidence="9 13" id="KW-1133">Transmembrane helix</keyword>
<evidence type="ECO:0000256" key="2">
    <source>
        <dbReference type="ARBA" id="ARBA00022475"/>
    </source>
</evidence>